<evidence type="ECO:0000313" key="1">
    <source>
        <dbReference type="EMBL" id="KAI5328937.1"/>
    </source>
</evidence>
<dbReference type="AlphaFoldDB" id="A0AAD4VSA5"/>
<name>A0AAD4VSA5_PRUDU</name>
<gene>
    <name evidence="1" type="ORF">L3X38_028334</name>
</gene>
<organism evidence="1 2">
    <name type="scientific">Prunus dulcis</name>
    <name type="common">Almond</name>
    <name type="synonym">Amygdalus dulcis</name>
    <dbReference type="NCBI Taxonomy" id="3755"/>
    <lineage>
        <taxon>Eukaryota</taxon>
        <taxon>Viridiplantae</taxon>
        <taxon>Streptophyta</taxon>
        <taxon>Embryophyta</taxon>
        <taxon>Tracheophyta</taxon>
        <taxon>Spermatophyta</taxon>
        <taxon>Magnoliopsida</taxon>
        <taxon>eudicotyledons</taxon>
        <taxon>Gunneridae</taxon>
        <taxon>Pentapetalae</taxon>
        <taxon>rosids</taxon>
        <taxon>fabids</taxon>
        <taxon>Rosales</taxon>
        <taxon>Rosaceae</taxon>
        <taxon>Amygdaloideae</taxon>
        <taxon>Amygdaleae</taxon>
        <taxon>Prunus</taxon>
    </lineage>
</organism>
<keyword evidence="2" id="KW-1185">Reference proteome</keyword>
<sequence>MAADFILFGLQMVTKRLVLPIFYVQDLCELALIYPLASSYQLLLTGVNNMICCSVYIRIVIQRIGGSYLKMHTLVTGQEKYSLVWHMELLLCHGKERFTAK</sequence>
<proteinExistence type="predicted"/>
<reference evidence="1 2" key="1">
    <citation type="journal article" date="2022" name="G3 (Bethesda)">
        <title>Whole-genome sequence and methylome profiling of the almond [Prunus dulcis (Mill.) D.A. Webb] cultivar 'Nonpareil'.</title>
        <authorList>
            <person name="D'Amico-Willman K.M."/>
            <person name="Ouma W.Z."/>
            <person name="Meulia T."/>
            <person name="Sideli G.M."/>
            <person name="Gradziel T.M."/>
            <person name="Fresnedo-Ramirez J."/>
        </authorList>
    </citation>
    <scope>NUCLEOTIDE SEQUENCE [LARGE SCALE GENOMIC DNA]</scope>
    <source>
        <strain evidence="1">Clone GOH B32 T37-40</strain>
    </source>
</reference>
<dbReference type="EMBL" id="JAJFAZ020000005">
    <property type="protein sequence ID" value="KAI5328937.1"/>
    <property type="molecule type" value="Genomic_DNA"/>
</dbReference>
<protein>
    <submittedName>
        <fullName evidence="1">Uncharacterized protein</fullName>
    </submittedName>
</protein>
<evidence type="ECO:0000313" key="2">
    <source>
        <dbReference type="Proteomes" id="UP001054821"/>
    </source>
</evidence>
<accession>A0AAD4VSA5</accession>
<dbReference type="Proteomes" id="UP001054821">
    <property type="component" value="Chromosome 5"/>
</dbReference>
<comment type="caution">
    <text evidence="1">The sequence shown here is derived from an EMBL/GenBank/DDBJ whole genome shotgun (WGS) entry which is preliminary data.</text>
</comment>